<evidence type="ECO:0000313" key="1">
    <source>
        <dbReference type="EMBL" id="EZF52725.1"/>
    </source>
</evidence>
<reference evidence="1" key="1">
    <citation type="submission" date="2014-02" db="EMBL/GenBank/DDBJ databases">
        <title>The Genome Sequence of Trichophyton rubrum (morphotype fischeri) CBS 288.86.</title>
        <authorList>
            <consortium name="The Broad Institute Genomics Platform"/>
            <person name="Cuomo C.A."/>
            <person name="White T.C."/>
            <person name="Graser Y."/>
            <person name="Martinez-Rossi N."/>
            <person name="Heitman J."/>
            <person name="Young S.K."/>
            <person name="Zeng Q."/>
            <person name="Gargeya S."/>
            <person name="Abouelleil A."/>
            <person name="Alvarado L."/>
            <person name="Chapman S.B."/>
            <person name="Gainer-Dewar J."/>
            <person name="Goldberg J."/>
            <person name="Griggs A."/>
            <person name="Gujja S."/>
            <person name="Hansen M."/>
            <person name="Howarth C."/>
            <person name="Imamovic A."/>
            <person name="Larimer J."/>
            <person name="Martinez D."/>
            <person name="Murphy C."/>
            <person name="Pearson M.D."/>
            <person name="Persinoti G."/>
            <person name="Poon T."/>
            <person name="Priest M."/>
            <person name="Roberts A.D."/>
            <person name="Saif S."/>
            <person name="Shea T.D."/>
            <person name="Sykes S.N."/>
            <person name="Wortman J."/>
            <person name="Nusbaum C."/>
            <person name="Birren B."/>
        </authorList>
    </citation>
    <scope>NUCLEOTIDE SEQUENCE [LARGE SCALE GENOMIC DNA]</scope>
    <source>
        <strain evidence="1">CBS 288.86</strain>
    </source>
</reference>
<proteinExistence type="predicted"/>
<gene>
    <name evidence="1" type="ORF">H103_04185</name>
</gene>
<dbReference type="Proteomes" id="UP000023758">
    <property type="component" value="Unassembled WGS sequence"/>
</dbReference>
<accession>A0A022W2Q4</accession>
<dbReference type="AlphaFoldDB" id="A0A022W2Q4"/>
<organism evidence="1">
    <name type="scientific">Trichophyton rubrum CBS 288.86</name>
    <dbReference type="NCBI Taxonomy" id="1215330"/>
    <lineage>
        <taxon>Eukaryota</taxon>
        <taxon>Fungi</taxon>
        <taxon>Dikarya</taxon>
        <taxon>Ascomycota</taxon>
        <taxon>Pezizomycotina</taxon>
        <taxon>Eurotiomycetes</taxon>
        <taxon>Eurotiomycetidae</taxon>
        <taxon>Onygenales</taxon>
        <taxon>Arthrodermataceae</taxon>
        <taxon>Trichophyton</taxon>
    </lineage>
</organism>
<dbReference type="EMBL" id="KK207842">
    <property type="protein sequence ID" value="EZF52725.1"/>
    <property type="molecule type" value="Genomic_DNA"/>
</dbReference>
<protein>
    <submittedName>
        <fullName evidence="1">Uncharacterized protein</fullName>
    </submittedName>
</protein>
<sequence>MPVARVRLPSWVRSARIRETPNKLCLREVTSIFFESLAYGCMRSHRMRRSSLGGFVQLVSVNDAVQINFAIGLQAFSSPAIHGAFSLASGVRPAYTASAV</sequence>
<name>A0A022W2Q4_TRIRU</name>
<dbReference type="HOGENOM" id="CLU_2308107_0_0_1"/>